<dbReference type="RefSeq" id="WP_078747031.1">
    <property type="nucleotide sequence ID" value="NZ_CP137850.1"/>
</dbReference>
<keyword evidence="1" id="KW-1133">Transmembrane helix</keyword>
<dbReference type="GO" id="GO:0032049">
    <property type="term" value="P:cardiolipin biosynthetic process"/>
    <property type="evidence" value="ECO:0007669"/>
    <property type="project" value="UniProtKB-ARBA"/>
</dbReference>
<dbReference type="InterPro" id="IPR025202">
    <property type="entry name" value="PLD-like_dom"/>
</dbReference>
<feature type="domain" description="PLD phosphodiesterase" evidence="2">
    <location>
        <begin position="241"/>
        <end position="268"/>
    </location>
</feature>
<name>A0A1T4L1P8_9BACT</name>
<feature type="domain" description="PLD phosphodiesterase" evidence="2">
    <location>
        <begin position="419"/>
        <end position="446"/>
    </location>
</feature>
<dbReference type="PROSITE" id="PS50035">
    <property type="entry name" value="PLD"/>
    <property type="match status" value="2"/>
</dbReference>
<dbReference type="GO" id="GO:0030572">
    <property type="term" value="F:phosphatidyltransferase activity"/>
    <property type="evidence" value="ECO:0007669"/>
    <property type="project" value="UniProtKB-ARBA"/>
</dbReference>
<organism evidence="3 4">
    <name type="scientific">Mycoplasmopsis verecunda</name>
    <dbReference type="NCBI Taxonomy" id="171291"/>
    <lineage>
        <taxon>Bacteria</taxon>
        <taxon>Bacillati</taxon>
        <taxon>Mycoplasmatota</taxon>
        <taxon>Mycoplasmoidales</taxon>
        <taxon>Metamycoplasmataceae</taxon>
        <taxon>Mycoplasmopsis</taxon>
    </lineage>
</organism>
<dbReference type="EMBL" id="FUXF01000006">
    <property type="protein sequence ID" value="SJZ48467.1"/>
    <property type="molecule type" value="Genomic_DNA"/>
</dbReference>
<dbReference type="STRING" id="171291.SAMN02745154_00287"/>
<reference evidence="4" key="1">
    <citation type="submission" date="2017-02" db="EMBL/GenBank/DDBJ databases">
        <authorList>
            <person name="Varghese N."/>
            <person name="Submissions S."/>
        </authorList>
    </citation>
    <scope>NUCLEOTIDE SEQUENCE [LARGE SCALE GENOMIC DNA]</scope>
    <source>
        <strain evidence="4">ATCC 27862</strain>
    </source>
</reference>
<dbReference type="PANTHER" id="PTHR21248:SF22">
    <property type="entry name" value="PHOSPHOLIPASE D"/>
    <property type="match status" value="1"/>
</dbReference>
<dbReference type="Proteomes" id="UP000190389">
    <property type="component" value="Unassembled WGS sequence"/>
</dbReference>
<dbReference type="PANTHER" id="PTHR21248">
    <property type="entry name" value="CARDIOLIPIN SYNTHASE"/>
    <property type="match status" value="1"/>
</dbReference>
<dbReference type="CDD" id="cd09110">
    <property type="entry name" value="PLDc_CLS_1"/>
    <property type="match status" value="1"/>
</dbReference>
<protein>
    <submittedName>
        <fullName evidence="3">Cardiolipin synthase</fullName>
    </submittedName>
</protein>
<keyword evidence="4" id="KW-1185">Reference proteome</keyword>
<feature type="transmembrane region" description="Helical" evidence="1">
    <location>
        <begin position="39"/>
        <end position="59"/>
    </location>
</feature>
<dbReference type="SMART" id="SM00155">
    <property type="entry name" value="PLDc"/>
    <property type="match status" value="2"/>
</dbReference>
<gene>
    <name evidence="3" type="ORF">SAMN02745154_00287</name>
</gene>
<sequence length="504" mass="58967">MNKHKISLRQIVIFFIQFILFIGFLAGVVILFLNVNKAYAYLALVLLYVLNVIFVFIIYAQNREQEAKLSWIYLVMLIPIIGHAIFIGYGLIFRNNFELEINNDSKYQLLTYKNEILGNNKLKPYNDLKQIQNINQNILLPANFDFFAEGYRFYDDLFASLKKAQKTIYIVTYIIKKSEITTEFLDTLEQKANNGVKIKWLVDDFGAMLSQKKQLRRLDKHPNIEIKLIGKIYYPFINAASFSRNHEKFIIIDNKVVFSGGNNISDEYSSMSKKYGHWIDLNYRITGPYINSYIIHFIKYWKFIAKKDIDVHSSLFIDNDLTKYHNQALLVTDSPSYTYSESELFFLKMIPNAKKSIKIATPYFSVSRALKKQLILALKSGVEVTIFFPGLPDKKLVYKIGLYQLSKLQQHGLKILIYEDHFLHTKAGLIDDKYGWVGTNNWDSRSMYSQYETMDIFEGKSIAKLNEIFSDYEQKCQNVENFPQFEKKPTVIEKFLYDISKPLI</sequence>
<proteinExistence type="predicted"/>
<accession>A0A1T4L1P8</accession>
<dbReference type="OrthoDB" id="9762009at2"/>
<dbReference type="Pfam" id="PF13091">
    <property type="entry name" value="PLDc_2"/>
    <property type="match status" value="2"/>
</dbReference>
<dbReference type="Gene3D" id="3.30.870.10">
    <property type="entry name" value="Endonuclease Chain A"/>
    <property type="match status" value="2"/>
</dbReference>
<evidence type="ECO:0000259" key="2">
    <source>
        <dbReference type="PROSITE" id="PS50035"/>
    </source>
</evidence>
<dbReference type="AlphaFoldDB" id="A0A1T4L1P8"/>
<dbReference type="InterPro" id="IPR001736">
    <property type="entry name" value="PLipase_D/transphosphatidylase"/>
</dbReference>
<keyword evidence="1" id="KW-0472">Membrane</keyword>
<feature type="transmembrane region" description="Helical" evidence="1">
    <location>
        <begin position="12"/>
        <end position="33"/>
    </location>
</feature>
<dbReference type="SUPFAM" id="SSF56024">
    <property type="entry name" value="Phospholipase D/nuclease"/>
    <property type="match status" value="2"/>
</dbReference>
<keyword evidence="1" id="KW-0812">Transmembrane</keyword>
<dbReference type="CDD" id="cd09112">
    <property type="entry name" value="PLDc_CLS_2"/>
    <property type="match status" value="1"/>
</dbReference>
<evidence type="ECO:0000313" key="4">
    <source>
        <dbReference type="Proteomes" id="UP000190389"/>
    </source>
</evidence>
<evidence type="ECO:0000313" key="3">
    <source>
        <dbReference type="EMBL" id="SJZ48467.1"/>
    </source>
</evidence>
<evidence type="ECO:0000256" key="1">
    <source>
        <dbReference type="SAM" id="Phobius"/>
    </source>
</evidence>
<feature type="transmembrane region" description="Helical" evidence="1">
    <location>
        <begin position="71"/>
        <end position="92"/>
    </location>
</feature>